<dbReference type="OrthoDB" id="9800897at2"/>
<evidence type="ECO:0000256" key="2">
    <source>
        <dbReference type="PROSITE-ProRule" id="PRU00169"/>
    </source>
</evidence>
<dbReference type="InterPro" id="IPR050595">
    <property type="entry name" value="Bact_response_regulator"/>
</dbReference>
<dbReference type="PROSITE" id="PS50110">
    <property type="entry name" value="RESPONSE_REGULATORY"/>
    <property type="match status" value="1"/>
</dbReference>
<dbReference type="SMART" id="SM00448">
    <property type="entry name" value="REC"/>
    <property type="match status" value="1"/>
</dbReference>
<dbReference type="PANTHER" id="PTHR44591:SF20">
    <property type="entry name" value="PROTEIN PILH"/>
    <property type="match status" value="1"/>
</dbReference>
<accession>A5EXP3</accession>
<dbReference type="KEGG" id="dno:DNO_1096"/>
<dbReference type="InterPro" id="IPR011006">
    <property type="entry name" value="CheY-like_superfamily"/>
</dbReference>
<evidence type="ECO:0000313" key="4">
    <source>
        <dbReference type="EMBL" id="ABQ13663.1"/>
    </source>
</evidence>
<gene>
    <name evidence="4" type="primary">pilH</name>
    <name evidence="4" type="ordered locus">DNO_1096</name>
</gene>
<dbReference type="HOGENOM" id="CLU_000445_69_17_6"/>
<dbReference type="STRING" id="246195.DNO_1096"/>
<evidence type="ECO:0000259" key="3">
    <source>
        <dbReference type="PROSITE" id="PS50110"/>
    </source>
</evidence>
<dbReference type="Gene3D" id="3.40.50.2300">
    <property type="match status" value="1"/>
</dbReference>
<dbReference type="PANTHER" id="PTHR44591">
    <property type="entry name" value="STRESS RESPONSE REGULATOR PROTEIN 1"/>
    <property type="match status" value="1"/>
</dbReference>
<proteinExistence type="predicted"/>
<protein>
    <submittedName>
        <fullName evidence="4">Twitching motility regulator PilH</fullName>
    </submittedName>
</protein>
<dbReference type="CDD" id="cd17574">
    <property type="entry name" value="REC_OmpR"/>
    <property type="match status" value="1"/>
</dbReference>
<reference evidence="4 5" key="1">
    <citation type="journal article" date="2007" name="Nat. Biotechnol.">
        <title>Genome sequence and identification of candidate vaccine antigens from the animal pathogen Dichelobacter nodosus.</title>
        <authorList>
            <person name="Myers G.S."/>
            <person name="Parker D."/>
            <person name="Al-Hasani K."/>
            <person name="Kennan R.M."/>
            <person name="Seemann T."/>
            <person name="Ren Q."/>
            <person name="Badger J.H."/>
            <person name="Selengut J.D."/>
            <person name="Deboy R.T."/>
            <person name="Tettelin H."/>
            <person name="Boyce J.D."/>
            <person name="McCarl V.P."/>
            <person name="Han X."/>
            <person name="Nelson W.C."/>
            <person name="Madupu R."/>
            <person name="Mohamoud Y."/>
            <person name="Holley T."/>
            <person name="Fedorova N."/>
            <person name="Khouri H."/>
            <person name="Bottomley S.P."/>
            <person name="Whittington R.J."/>
            <person name="Adler B."/>
            <person name="Songer J.G."/>
            <person name="Rood J.I."/>
            <person name="Paulsen I.T."/>
        </authorList>
    </citation>
    <scope>NUCLEOTIDE SEQUENCE [LARGE SCALE GENOMIC DNA]</scope>
    <source>
        <strain evidence="4 5">VCS1703A</strain>
    </source>
</reference>
<dbReference type="eggNOG" id="COG0745">
    <property type="taxonomic scope" value="Bacteria"/>
</dbReference>
<dbReference type="SUPFAM" id="SSF52172">
    <property type="entry name" value="CheY-like"/>
    <property type="match status" value="1"/>
</dbReference>
<keyword evidence="5" id="KW-1185">Reference proteome</keyword>
<dbReference type="Pfam" id="PF00072">
    <property type="entry name" value="Response_reg"/>
    <property type="match status" value="1"/>
</dbReference>
<organism evidence="4 5">
    <name type="scientific">Dichelobacter nodosus (strain VCS1703A)</name>
    <dbReference type="NCBI Taxonomy" id="246195"/>
    <lineage>
        <taxon>Bacteria</taxon>
        <taxon>Pseudomonadati</taxon>
        <taxon>Pseudomonadota</taxon>
        <taxon>Gammaproteobacteria</taxon>
        <taxon>Cardiobacteriales</taxon>
        <taxon>Cardiobacteriaceae</taxon>
        <taxon>Dichelobacter</taxon>
    </lineage>
</organism>
<dbReference type="RefSeq" id="WP_012031400.1">
    <property type="nucleotide sequence ID" value="NC_009446.1"/>
</dbReference>
<name>A5EXP3_DICNV</name>
<dbReference type="GO" id="GO:0000160">
    <property type="term" value="P:phosphorelay signal transduction system"/>
    <property type="evidence" value="ECO:0007669"/>
    <property type="project" value="InterPro"/>
</dbReference>
<evidence type="ECO:0000256" key="1">
    <source>
        <dbReference type="ARBA" id="ARBA00022553"/>
    </source>
</evidence>
<evidence type="ECO:0000313" key="5">
    <source>
        <dbReference type="Proteomes" id="UP000000248"/>
    </source>
</evidence>
<dbReference type="InterPro" id="IPR001789">
    <property type="entry name" value="Sig_transdc_resp-reg_receiver"/>
</dbReference>
<dbReference type="EMBL" id="CP000513">
    <property type="protein sequence ID" value="ABQ13663.1"/>
    <property type="molecule type" value="Genomic_DNA"/>
</dbReference>
<dbReference type="Proteomes" id="UP000000248">
    <property type="component" value="Chromosome"/>
</dbReference>
<sequence>MTTILIVDDSPTEANVVKSMLVEAGYEVLWAEAADKGIAVAMNRHPDLILMDVVMPGMSGFQATRKLSRTPETKDIPILMLTTKDQDSDRVWGMRNGAKKYMVKPPEKEALLREIRELLA</sequence>
<keyword evidence="1 2" id="KW-0597">Phosphoprotein</keyword>
<feature type="domain" description="Response regulatory" evidence="3">
    <location>
        <begin position="3"/>
        <end position="119"/>
    </location>
</feature>
<dbReference type="AlphaFoldDB" id="A5EXP3"/>
<feature type="modified residue" description="4-aspartylphosphate" evidence="2">
    <location>
        <position position="52"/>
    </location>
</feature>